<dbReference type="Proteomes" id="UP000182444">
    <property type="component" value="Chromosome 1D"/>
</dbReference>
<organism evidence="1 2">
    <name type="scientific">Yarrowia lipolytica</name>
    <name type="common">Candida lipolytica</name>
    <dbReference type="NCBI Taxonomy" id="4952"/>
    <lineage>
        <taxon>Eukaryota</taxon>
        <taxon>Fungi</taxon>
        <taxon>Dikarya</taxon>
        <taxon>Ascomycota</taxon>
        <taxon>Saccharomycotina</taxon>
        <taxon>Dipodascomycetes</taxon>
        <taxon>Dipodascales</taxon>
        <taxon>Dipodascales incertae sedis</taxon>
        <taxon>Yarrowia</taxon>
    </lineage>
</organism>
<dbReference type="VEuPathDB" id="FungiDB:YALI1_D00813g"/>
<dbReference type="GeneID" id="94583180"/>
<dbReference type="EMBL" id="CP017556">
    <property type="protein sequence ID" value="AOW03394.1"/>
    <property type="molecule type" value="Genomic_DNA"/>
</dbReference>
<sequence length="79" mass="8939">MVRTCLYCRFFHALRCGGQFEERHPSASTVCTFHQGGCGLTFLWDRTAHGSPSNHLRCMDAFYFLMSDWRGSPFGATGL</sequence>
<protein>
    <submittedName>
        <fullName evidence="1">Uncharacterized protein</fullName>
    </submittedName>
</protein>
<evidence type="ECO:0000313" key="1">
    <source>
        <dbReference type="EMBL" id="AOW03394.1"/>
    </source>
</evidence>
<accession>A0A1D8NCN3</accession>
<reference evidence="1 2" key="1">
    <citation type="journal article" date="2016" name="PLoS ONE">
        <title>Sequence Assembly of Yarrowia lipolytica Strain W29/CLIB89 Shows Transposable Element Diversity.</title>
        <authorList>
            <person name="Magnan C."/>
            <person name="Yu J."/>
            <person name="Chang I."/>
            <person name="Jahn E."/>
            <person name="Kanomata Y."/>
            <person name="Wu J."/>
            <person name="Zeller M."/>
            <person name="Oakes M."/>
            <person name="Baldi P."/>
            <person name="Sandmeyer S."/>
        </authorList>
    </citation>
    <scope>NUCLEOTIDE SEQUENCE [LARGE SCALE GENOMIC DNA]</scope>
    <source>
        <strain evidence="2">CLIB89(W29)</strain>
    </source>
</reference>
<evidence type="ECO:0000313" key="2">
    <source>
        <dbReference type="Proteomes" id="UP000182444"/>
    </source>
</evidence>
<name>A0A1D8NCN3_YARLL</name>
<dbReference type="AlphaFoldDB" id="A0A1D8NCN3"/>
<gene>
    <name evidence="1" type="ORF">YALI1_D00813g</name>
</gene>
<dbReference type="RefSeq" id="XP_068138657.1">
    <property type="nucleotide sequence ID" value="XM_068282556.1"/>
</dbReference>
<proteinExistence type="predicted"/>